<feature type="compositionally biased region" description="Basic residues" evidence="1">
    <location>
        <begin position="1"/>
        <end position="14"/>
    </location>
</feature>
<feature type="compositionally biased region" description="Low complexity" evidence="1">
    <location>
        <begin position="119"/>
        <end position="138"/>
    </location>
</feature>
<feature type="compositionally biased region" description="Basic residues" evidence="1">
    <location>
        <begin position="33"/>
        <end position="50"/>
    </location>
</feature>
<evidence type="ECO:0000256" key="1">
    <source>
        <dbReference type="SAM" id="MobiDB-lite"/>
    </source>
</evidence>
<evidence type="ECO:0000313" key="2">
    <source>
        <dbReference type="EMBL" id="ADY76845.1"/>
    </source>
</evidence>
<feature type="region of interest" description="Disordered" evidence="1">
    <location>
        <begin position="1"/>
        <end position="161"/>
    </location>
</feature>
<dbReference type="Proteomes" id="UP000103309">
    <property type="component" value="Segment"/>
</dbReference>
<dbReference type="EMBL" id="HM133903">
    <property type="protein sequence ID" value="ADY76845.1"/>
    <property type="molecule type" value="Genomic_DNA"/>
</dbReference>
<evidence type="ECO:0000313" key="3">
    <source>
        <dbReference type="Proteomes" id="UP000103309"/>
    </source>
</evidence>
<sequence>MLHARAPRGARARGRTAPLPGADLRARRPGALPRRRAPRGRARARGRLRGRAQVPGVSGALRRGGRRRGGVLARGGAAAAGAPLRARLRRQRGRLRLPRAGHGPARRVRATGARALREPGGAAPSGGARPRADAAAARGGRRAPRVRVRGIPAPERGGAHK</sequence>
<feature type="compositionally biased region" description="Basic residues" evidence="1">
    <location>
        <begin position="86"/>
        <end position="109"/>
    </location>
</feature>
<name>F1AXC6_ORFV</name>
<proteinExistence type="predicted"/>
<organism evidence="2 3">
    <name type="scientific">Orf virus</name>
    <name type="common">ORFV</name>
    <dbReference type="NCBI Taxonomy" id="10258"/>
    <lineage>
        <taxon>Viruses</taxon>
        <taxon>Varidnaviria</taxon>
        <taxon>Bamfordvirae</taxon>
        <taxon>Nucleocytoviricota</taxon>
        <taxon>Pokkesviricetes</taxon>
        <taxon>Chitovirales</taxon>
        <taxon>Poxviridae</taxon>
        <taxon>Chordopoxvirinae</taxon>
        <taxon>Parapoxvirus</taxon>
        <taxon>Parapoxvirus orf</taxon>
    </lineage>
</organism>
<organismHost>
    <name type="scientific">Ovis aries</name>
    <name type="common">Sheep</name>
    <dbReference type="NCBI Taxonomy" id="9940"/>
</organismHost>
<feature type="compositionally biased region" description="Basic residues" evidence="1">
    <location>
        <begin position="139"/>
        <end position="148"/>
    </location>
</feature>
<organismHost>
    <name type="scientific">Homo sapiens</name>
    <name type="common">Human</name>
    <dbReference type="NCBI Taxonomy" id="9606"/>
</organismHost>
<organismHost>
    <name type="scientific">Capra hircus</name>
    <name type="common">Goat</name>
    <dbReference type="NCBI Taxonomy" id="9925"/>
</organismHost>
<protein>
    <submittedName>
        <fullName evidence="2">PP241</fullName>
    </submittedName>
</protein>
<reference evidence="2 3" key="1">
    <citation type="submission" date="2010-04" db="EMBL/GenBank/DDBJ databases">
        <title>Novel immune-modulators identified by a rapid, functional screen of the Parapox virus genome.</title>
        <authorList>
            <person name="McGuire M.J."/>
            <person name="Sykes K.F."/>
            <person name="Johnston S.A."/>
        </authorList>
    </citation>
    <scope>NUCLEOTIDE SEQUENCE [LARGE SCALE GENOMIC DNA]</scope>
    <source>
        <strain evidence="2">D1701</strain>
    </source>
</reference>
<feature type="compositionally biased region" description="Low complexity" evidence="1">
    <location>
        <begin position="70"/>
        <end position="85"/>
    </location>
</feature>
<accession>F1AXC6</accession>